<dbReference type="EMBL" id="GDIQ01048417">
    <property type="protein sequence ID" value="JAN46320.1"/>
    <property type="molecule type" value="Transcribed_RNA"/>
</dbReference>
<evidence type="ECO:0000256" key="4">
    <source>
        <dbReference type="ARBA" id="ARBA00017161"/>
    </source>
</evidence>
<dbReference type="InterPro" id="IPR033116">
    <property type="entry name" value="TRYPSIN_SER"/>
</dbReference>
<evidence type="ECO:0000256" key="5">
    <source>
        <dbReference type="ARBA" id="ARBA00022670"/>
    </source>
</evidence>
<protein>
    <recommendedName>
        <fullName evidence="4">Acrosin</fullName>
        <ecNumber evidence="3">3.4.21.10</ecNumber>
    </recommendedName>
</protein>
<dbReference type="OrthoDB" id="6330113at2759"/>
<dbReference type="FunFam" id="2.40.10.10:FF:000060">
    <property type="entry name" value="Acrosin"/>
    <property type="match status" value="1"/>
</dbReference>
<evidence type="ECO:0000256" key="1">
    <source>
        <dbReference type="ARBA" id="ARBA00001656"/>
    </source>
</evidence>
<dbReference type="PROSITE" id="PS00135">
    <property type="entry name" value="TRYPSIN_SER"/>
    <property type="match status" value="1"/>
</dbReference>
<evidence type="ECO:0000256" key="8">
    <source>
        <dbReference type="ARBA" id="ARBA00022825"/>
    </source>
</evidence>
<evidence type="ECO:0000256" key="3">
    <source>
        <dbReference type="ARBA" id="ARBA00012050"/>
    </source>
</evidence>
<dbReference type="PANTHER" id="PTHR24252:SF7">
    <property type="entry name" value="HYALIN"/>
    <property type="match status" value="1"/>
</dbReference>
<evidence type="ECO:0000256" key="6">
    <source>
        <dbReference type="ARBA" id="ARBA00022729"/>
    </source>
</evidence>
<dbReference type="InterPro" id="IPR009003">
    <property type="entry name" value="Peptidase_S1_PA"/>
</dbReference>
<dbReference type="EC" id="3.4.21.10" evidence="3"/>
<dbReference type="InterPro" id="IPR001314">
    <property type="entry name" value="Peptidase_S1A"/>
</dbReference>
<dbReference type="InterPro" id="IPR018114">
    <property type="entry name" value="TRYPSIN_HIS"/>
</dbReference>
<evidence type="ECO:0000256" key="12">
    <source>
        <dbReference type="ARBA" id="ARBA00024195"/>
    </source>
</evidence>
<dbReference type="SUPFAM" id="SSF50494">
    <property type="entry name" value="Trypsin-like serine proteases"/>
    <property type="match status" value="1"/>
</dbReference>
<keyword evidence="11" id="KW-0325">Glycoprotein</keyword>
<comment type="similarity">
    <text evidence="12">Belongs to the peptidase S1 family. CLIP subfamily.</text>
</comment>
<keyword evidence="7" id="KW-0378">Hydrolase</keyword>
<dbReference type="PROSITE" id="PS00134">
    <property type="entry name" value="TRYPSIN_HIS"/>
    <property type="match status" value="1"/>
</dbReference>
<keyword evidence="8" id="KW-0720">Serine protease</keyword>
<comment type="function">
    <text evidence="2">Acrosin is the major protease of mammalian spermatozoa. It is a serine protease of trypsin-like cleavage specificity, it is synthesized in a zymogen form, proacrosin and stored in the acrosome.</text>
</comment>
<dbReference type="InterPro" id="IPR043504">
    <property type="entry name" value="Peptidase_S1_PA_chymotrypsin"/>
</dbReference>
<evidence type="ECO:0000256" key="11">
    <source>
        <dbReference type="ARBA" id="ARBA00023180"/>
    </source>
</evidence>
<dbReference type="PRINTS" id="PR00722">
    <property type="entry name" value="CHYMOTRYPSIN"/>
</dbReference>
<dbReference type="GO" id="GO:0004252">
    <property type="term" value="F:serine-type endopeptidase activity"/>
    <property type="evidence" value="ECO:0007669"/>
    <property type="project" value="UniProtKB-EC"/>
</dbReference>
<evidence type="ECO:0000256" key="13">
    <source>
        <dbReference type="ARBA" id="ARBA00025832"/>
    </source>
</evidence>
<evidence type="ECO:0000256" key="2">
    <source>
        <dbReference type="ARBA" id="ARBA00003042"/>
    </source>
</evidence>
<feature type="domain" description="Peptidase S1" evidence="14">
    <location>
        <begin position="249"/>
        <end position="522"/>
    </location>
</feature>
<dbReference type="InterPro" id="IPR001254">
    <property type="entry name" value="Trypsin_dom"/>
</dbReference>
<organism evidence="15">
    <name type="scientific">Daphnia magna</name>
    <dbReference type="NCBI Taxonomy" id="35525"/>
    <lineage>
        <taxon>Eukaryota</taxon>
        <taxon>Metazoa</taxon>
        <taxon>Ecdysozoa</taxon>
        <taxon>Arthropoda</taxon>
        <taxon>Crustacea</taxon>
        <taxon>Branchiopoda</taxon>
        <taxon>Diplostraca</taxon>
        <taxon>Cladocera</taxon>
        <taxon>Anomopoda</taxon>
        <taxon>Daphniidae</taxon>
        <taxon>Daphnia</taxon>
    </lineage>
</organism>
<comment type="subunit">
    <text evidence="13">Heavy chain (catalytic) and a light chain linked by two disulfide bonds. Forms a heterodimer with SERPINA5.</text>
</comment>
<sequence length="524" mass="58473">MQLDSARSCVCLVLLFIVATTGSKMTHWLQQDSTSEQPDEDPFLTADALWRVKRIVTKTSSTAMKDRMAAVGASVERSTTLRSHLVTLISMLRKDGGFSDSAKDRDPAWKATDIRLATHLVAAYYLLKDNGFKPAQAGRRLKGNSDDDRLLDFMAACFVLFSKHSGFIRLPDAKHSEALSPEEEDDFLRELTALFFVLSSGGDVFKMLTSTVGAKEAGGDLIHQRQVAVDFSVKLSQANGLKLPFKGCGENRDEGKRGQNDWPWMVALLASNQNNRLFCGGVLINEWFVLTAAHCLNDKRIEEVTVRLGEFHFGWPNNDRRDHDVETIQLHEKFNKTSFDNDIAVIKLSDRADMSDRAGRSGNIWPICLPPPGVQLENKNGYVAGWGKTSHGGYPSEVLLDANLPIWRRDECEQVFHIRQDPIDYRYQFCAGPKDGGEDACDGDSGGPLMYKMESGRWAVVGIVSWGTVYKSLFSKYRCLKRDSKSSLERIIGIDGKCAVAGQPGVYTRVSAYSDWIYRQISSN</sequence>
<dbReference type="AlphaFoldDB" id="A0A0P5Q995"/>
<evidence type="ECO:0000256" key="10">
    <source>
        <dbReference type="ARBA" id="ARBA00023157"/>
    </source>
</evidence>
<dbReference type="CDD" id="cd00190">
    <property type="entry name" value="Tryp_SPc"/>
    <property type="match status" value="1"/>
</dbReference>
<comment type="catalytic activity">
    <reaction evidence="1">
        <text>Preferential cleavage: Arg-|-Xaa, Lys-|-Xaa.</text>
        <dbReference type="EC" id="3.4.21.10"/>
    </reaction>
</comment>
<keyword evidence="10" id="KW-1015">Disulfide bond</keyword>
<dbReference type="SMART" id="SM00020">
    <property type="entry name" value="Tryp_SPc"/>
    <property type="match status" value="1"/>
</dbReference>
<keyword evidence="6" id="KW-0732">Signal</keyword>
<reference evidence="15" key="1">
    <citation type="submission" date="2015-10" db="EMBL/GenBank/DDBJ databases">
        <title>EvidentialGene: Evidence-directed Construction of Complete mRNA Transcriptomes without Genomes.</title>
        <authorList>
            <person name="Gilbert D.G."/>
        </authorList>
    </citation>
    <scope>NUCLEOTIDE SEQUENCE</scope>
</reference>
<dbReference type="Gene3D" id="2.40.10.10">
    <property type="entry name" value="Trypsin-like serine proteases"/>
    <property type="match status" value="1"/>
</dbReference>
<dbReference type="PROSITE" id="PS50240">
    <property type="entry name" value="TRYPSIN_DOM"/>
    <property type="match status" value="1"/>
</dbReference>
<evidence type="ECO:0000313" key="15">
    <source>
        <dbReference type="EMBL" id="JAN46320.1"/>
    </source>
</evidence>
<dbReference type="PANTHER" id="PTHR24252">
    <property type="entry name" value="ACROSIN-RELATED"/>
    <property type="match status" value="1"/>
</dbReference>
<keyword evidence="5 15" id="KW-0645">Protease</keyword>
<evidence type="ECO:0000256" key="9">
    <source>
        <dbReference type="ARBA" id="ARBA00023145"/>
    </source>
</evidence>
<dbReference type="GO" id="GO:0006508">
    <property type="term" value="P:proteolysis"/>
    <property type="evidence" value="ECO:0007669"/>
    <property type="project" value="UniProtKB-KW"/>
</dbReference>
<evidence type="ECO:0000259" key="14">
    <source>
        <dbReference type="PROSITE" id="PS50240"/>
    </source>
</evidence>
<dbReference type="FunFam" id="2.40.10.10:FF:000002">
    <property type="entry name" value="Transmembrane protease serine"/>
    <property type="match status" value="1"/>
</dbReference>
<keyword evidence="9" id="KW-0865">Zymogen</keyword>
<name>A0A0P5Q995_9CRUS</name>
<proteinExistence type="inferred from homology"/>
<accession>A0A0P5Q995</accession>
<dbReference type="Pfam" id="PF00089">
    <property type="entry name" value="Trypsin"/>
    <property type="match status" value="1"/>
</dbReference>
<evidence type="ECO:0000256" key="7">
    <source>
        <dbReference type="ARBA" id="ARBA00022801"/>
    </source>
</evidence>